<dbReference type="Pfam" id="PF03652">
    <property type="entry name" value="RuvX"/>
    <property type="match status" value="1"/>
</dbReference>
<name>A0A2W5KI07_9GAMM</name>
<dbReference type="InterPro" id="IPR037027">
    <property type="entry name" value="YqgF/RNaseH-like_dom_sf"/>
</dbReference>
<gene>
    <name evidence="7" type="ORF">DI564_08130</name>
</gene>
<dbReference type="NCBIfam" id="TIGR00250">
    <property type="entry name" value="RNAse_H_YqgF"/>
    <property type="match status" value="1"/>
</dbReference>
<dbReference type="InterPro" id="IPR006641">
    <property type="entry name" value="YqgF/RNaseH-like_dom"/>
</dbReference>
<comment type="caution">
    <text evidence="7">The sequence shown here is derived from an EMBL/GenBank/DDBJ whole genome shotgun (WGS) entry which is preliminary data.</text>
</comment>
<reference evidence="7 8" key="1">
    <citation type="submission" date="2017-08" db="EMBL/GenBank/DDBJ databases">
        <title>Infants hospitalized years apart are colonized by the same room-sourced microbial strains.</title>
        <authorList>
            <person name="Brooks B."/>
            <person name="Olm M.R."/>
            <person name="Firek B.A."/>
            <person name="Baker R."/>
            <person name="Thomas B.C."/>
            <person name="Morowitz M.J."/>
            <person name="Banfield J.F."/>
        </authorList>
    </citation>
    <scope>NUCLEOTIDE SEQUENCE [LARGE SCALE GENOMIC DNA]</scope>
    <source>
        <strain evidence="7">S2_005_003_R2_42</strain>
    </source>
</reference>
<evidence type="ECO:0000256" key="1">
    <source>
        <dbReference type="ARBA" id="ARBA00022490"/>
    </source>
</evidence>
<comment type="function">
    <text evidence="5">Could be a nuclease involved in processing of the 5'-end of pre-16S rRNA.</text>
</comment>
<comment type="similarity">
    <text evidence="5">Belongs to the YqgF HJR family.</text>
</comment>
<keyword evidence="2 5" id="KW-0690">Ribosome biogenesis</keyword>
<feature type="domain" description="YqgF/RNase H-like" evidence="6">
    <location>
        <begin position="9"/>
        <end position="108"/>
    </location>
</feature>
<proteinExistence type="inferred from homology"/>
<dbReference type="Gene3D" id="3.30.420.140">
    <property type="entry name" value="YqgF/RNase H-like domain"/>
    <property type="match status" value="1"/>
</dbReference>
<evidence type="ECO:0000313" key="7">
    <source>
        <dbReference type="EMBL" id="PZQ16581.1"/>
    </source>
</evidence>
<dbReference type="SUPFAM" id="SSF53098">
    <property type="entry name" value="Ribonuclease H-like"/>
    <property type="match status" value="1"/>
</dbReference>
<dbReference type="Proteomes" id="UP000249046">
    <property type="component" value="Unassembled WGS sequence"/>
</dbReference>
<dbReference type="EC" id="3.1.-.-" evidence="5"/>
<sequence length="154" mass="16309">MSATPDAILTVLGFDYGSRLIGVAVGNRLAGSARALTTIGNGAAPEWARLDELVREWKPDAFVVGLPLTLDGGEQAATRGARAFAAALGRRYGRAVYATDERYTSREASRRFADRRAQGAARRKDAAAIDALAAEVILEAWMAAPDDSVAMTSP</sequence>
<dbReference type="InterPro" id="IPR012337">
    <property type="entry name" value="RNaseH-like_sf"/>
</dbReference>
<dbReference type="GO" id="GO:0004518">
    <property type="term" value="F:nuclease activity"/>
    <property type="evidence" value="ECO:0007669"/>
    <property type="project" value="UniProtKB-KW"/>
</dbReference>
<dbReference type="CDD" id="cd16964">
    <property type="entry name" value="YqgF"/>
    <property type="match status" value="1"/>
</dbReference>
<keyword evidence="4 5" id="KW-0378">Hydrolase</keyword>
<dbReference type="GO" id="GO:0000967">
    <property type="term" value="P:rRNA 5'-end processing"/>
    <property type="evidence" value="ECO:0007669"/>
    <property type="project" value="UniProtKB-UniRule"/>
</dbReference>
<evidence type="ECO:0000256" key="4">
    <source>
        <dbReference type="ARBA" id="ARBA00022801"/>
    </source>
</evidence>
<dbReference type="InterPro" id="IPR005227">
    <property type="entry name" value="YqgF"/>
</dbReference>
<protein>
    <recommendedName>
        <fullName evidence="5">Putative pre-16S rRNA nuclease</fullName>
        <ecNumber evidence="5">3.1.-.-</ecNumber>
    </recommendedName>
</protein>
<dbReference type="EMBL" id="QFPO01000005">
    <property type="protein sequence ID" value="PZQ16581.1"/>
    <property type="molecule type" value="Genomic_DNA"/>
</dbReference>
<evidence type="ECO:0000256" key="3">
    <source>
        <dbReference type="ARBA" id="ARBA00022722"/>
    </source>
</evidence>
<comment type="subcellular location">
    <subcellularLocation>
        <location evidence="5">Cytoplasm</location>
    </subcellularLocation>
</comment>
<evidence type="ECO:0000259" key="6">
    <source>
        <dbReference type="SMART" id="SM00732"/>
    </source>
</evidence>
<evidence type="ECO:0000313" key="8">
    <source>
        <dbReference type="Proteomes" id="UP000249046"/>
    </source>
</evidence>
<dbReference type="GO" id="GO:0016788">
    <property type="term" value="F:hydrolase activity, acting on ester bonds"/>
    <property type="evidence" value="ECO:0007669"/>
    <property type="project" value="UniProtKB-UniRule"/>
</dbReference>
<organism evidence="7 8">
    <name type="scientific">Rhodanobacter denitrificans</name>
    <dbReference type="NCBI Taxonomy" id="666685"/>
    <lineage>
        <taxon>Bacteria</taxon>
        <taxon>Pseudomonadati</taxon>
        <taxon>Pseudomonadota</taxon>
        <taxon>Gammaproteobacteria</taxon>
        <taxon>Lysobacterales</taxon>
        <taxon>Rhodanobacteraceae</taxon>
        <taxon>Rhodanobacter</taxon>
    </lineage>
</organism>
<evidence type="ECO:0000256" key="5">
    <source>
        <dbReference type="HAMAP-Rule" id="MF_00651"/>
    </source>
</evidence>
<dbReference type="GO" id="GO:0005829">
    <property type="term" value="C:cytosol"/>
    <property type="evidence" value="ECO:0007669"/>
    <property type="project" value="TreeGrafter"/>
</dbReference>
<dbReference type="PANTHER" id="PTHR33317:SF4">
    <property type="entry name" value="POLYNUCLEOTIDYL TRANSFERASE, RIBONUCLEASE H-LIKE SUPERFAMILY PROTEIN"/>
    <property type="match status" value="1"/>
</dbReference>
<evidence type="ECO:0000256" key="2">
    <source>
        <dbReference type="ARBA" id="ARBA00022517"/>
    </source>
</evidence>
<dbReference type="SMART" id="SM00732">
    <property type="entry name" value="YqgFc"/>
    <property type="match status" value="1"/>
</dbReference>
<dbReference type="AlphaFoldDB" id="A0A2W5KI07"/>
<dbReference type="PANTHER" id="PTHR33317">
    <property type="entry name" value="POLYNUCLEOTIDYL TRANSFERASE, RIBONUCLEASE H-LIKE SUPERFAMILY PROTEIN"/>
    <property type="match status" value="1"/>
</dbReference>
<accession>A0A2W5KI07</accession>
<keyword evidence="3 5" id="KW-0540">Nuclease</keyword>
<dbReference type="HAMAP" id="MF_00651">
    <property type="entry name" value="Nuclease_YqgF"/>
    <property type="match status" value="1"/>
</dbReference>
<keyword evidence="1 5" id="KW-0963">Cytoplasm</keyword>